<organism evidence="1 2">
    <name type="scientific">Panagrolaimus sp. JU765</name>
    <dbReference type="NCBI Taxonomy" id="591449"/>
    <lineage>
        <taxon>Eukaryota</taxon>
        <taxon>Metazoa</taxon>
        <taxon>Ecdysozoa</taxon>
        <taxon>Nematoda</taxon>
        <taxon>Chromadorea</taxon>
        <taxon>Rhabditida</taxon>
        <taxon>Tylenchina</taxon>
        <taxon>Panagrolaimomorpha</taxon>
        <taxon>Panagrolaimoidea</taxon>
        <taxon>Panagrolaimidae</taxon>
        <taxon>Panagrolaimus</taxon>
    </lineage>
</organism>
<evidence type="ECO:0000313" key="2">
    <source>
        <dbReference type="WBParaSite" id="JU765_v2.g18759.t1"/>
    </source>
</evidence>
<dbReference type="WBParaSite" id="JU765_v2.g18759.t1">
    <property type="protein sequence ID" value="JU765_v2.g18759.t1"/>
    <property type="gene ID" value="JU765_v2.g18759"/>
</dbReference>
<protein>
    <submittedName>
        <fullName evidence="2">Large ribosomal subunit protein eL6</fullName>
    </submittedName>
</protein>
<sequence length="183" mass="20541">MGKTKKSANDVKLLVPAPIPPRVKNPPQKVALRKSITPGTILILLVGPHRGKRVVFLKQLERTGRLLVAGPGRINGCPLKRVNQAFVIATSTKLDISNVKVPDHINDDYFKKHVIKGKKSKSNIFKKDSERPAVSEQRKADQKAIDKALIQSIRNHKEKQFLVGYLRSRFYLTKGQAPHNLVF</sequence>
<evidence type="ECO:0000313" key="1">
    <source>
        <dbReference type="Proteomes" id="UP000887576"/>
    </source>
</evidence>
<reference evidence="2" key="1">
    <citation type="submission" date="2022-11" db="UniProtKB">
        <authorList>
            <consortium name="WormBaseParasite"/>
        </authorList>
    </citation>
    <scope>IDENTIFICATION</scope>
</reference>
<accession>A0AC34QSC5</accession>
<proteinExistence type="predicted"/>
<dbReference type="Proteomes" id="UP000887576">
    <property type="component" value="Unplaced"/>
</dbReference>
<name>A0AC34QSC5_9BILA</name>